<comment type="subcellular location">
    <subcellularLocation>
        <location evidence="1 10">Cell membrane</location>
        <topology evidence="1 10">Multi-pass membrane protein</topology>
    </subcellularLocation>
</comment>
<evidence type="ECO:0000256" key="5">
    <source>
        <dbReference type="ARBA" id="ARBA00023136"/>
    </source>
</evidence>
<evidence type="ECO:0000256" key="2">
    <source>
        <dbReference type="ARBA" id="ARBA00022475"/>
    </source>
</evidence>
<dbReference type="PANTHER" id="PTHR28259">
    <property type="entry name" value="FLUORIDE EXPORT PROTEIN 1-RELATED"/>
    <property type="match status" value="1"/>
</dbReference>
<evidence type="ECO:0000313" key="11">
    <source>
        <dbReference type="EMBL" id="GAA4479861.1"/>
    </source>
</evidence>
<dbReference type="InterPro" id="IPR003691">
    <property type="entry name" value="FluC"/>
</dbReference>
<dbReference type="HAMAP" id="MF_00454">
    <property type="entry name" value="FluC"/>
    <property type="match status" value="1"/>
</dbReference>
<keyword evidence="6 10" id="KW-0407">Ion channel</keyword>
<keyword evidence="10" id="KW-0479">Metal-binding</keyword>
<keyword evidence="5 10" id="KW-0472">Membrane</keyword>
<keyword evidence="10" id="KW-0406">Ion transport</keyword>
<sequence length="139" mass="14047">MRGDGALVAVVAVGGAIGSLARYGLSQAIPVHTGQVPWATAIENVTGCFLIGILMVLITEVWTAHRLLRPFLGVGVLGGFTTFSTYAVEVRGLYADGHAALAAGYLVGTVVASLAAVLAGLFVTRAVAAARVGKGMGHG</sequence>
<dbReference type="PANTHER" id="PTHR28259:SF1">
    <property type="entry name" value="FLUORIDE EXPORT PROTEIN 1-RELATED"/>
    <property type="match status" value="1"/>
</dbReference>
<feature type="transmembrane region" description="Helical" evidence="10">
    <location>
        <begin position="100"/>
        <end position="124"/>
    </location>
</feature>
<protein>
    <recommendedName>
        <fullName evidence="10">Fluoride-specific ion channel FluC</fullName>
    </recommendedName>
</protein>
<dbReference type="Proteomes" id="UP001501183">
    <property type="component" value="Unassembled WGS sequence"/>
</dbReference>
<evidence type="ECO:0000256" key="6">
    <source>
        <dbReference type="ARBA" id="ARBA00023303"/>
    </source>
</evidence>
<evidence type="ECO:0000256" key="1">
    <source>
        <dbReference type="ARBA" id="ARBA00004651"/>
    </source>
</evidence>
<evidence type="ECO:0000256" key="7">
    <source>
        <dbReference type="ARBA" id="ARBA00035120"/>
    </source>
</evidence>
<evidence type="ECO:0000256" key="4">
    <source>
        <dbReference type="ARBA" id="ARBA00022989"/>
    </source>
</evidence>
<comment type="caution">
    <text evidence="11">The sequence shown here is derived from an EMBL/GenBank/DDBJ whole genome shotgun (WGS) entry which is preliminary data.</text>
</comment>
<accession>A0ABP8P145</accession>
<proteinExistence type="inferred from homology"/>
<feature type="binding site" evidence="10">
    <location>
        <position position="81"/>
    </location>
    <ligand>
        <name>Na(+)</name>
        <dbReference type="ChEBI" id="CHEBI:29101"/>
        <note>structural</note>
    </ligand>
</feature>
<keyword evidence="12" id="KW-1185">Reference proteome</keyword>
<evidence type="ECO:0000256" key="9">
    <source>
        <dbReference type="ARBA" id="ARBA00049940"/>
    </source>
</evidence>
<keyword evidence="10" id="KW-0813">Transport</keyword>
<evidence type="ECO:0000256" key="8">
    <source>
        <dbReference type="ARBA" id="ARBA00035585"/>
    </source>
</evidence>
<comment type="function">
    <text evidence="9 10">Fluoride-specific ion channel. Important for reducing fluoride concentration in the cell, thus reducing its toxicity.</text>
</comment>
<feature type="transmembrane region" description="Helical" evidence="10">
    <location>
        <begin position="36"/>
        <end position="58"/>
    </location>
</feature>
<organism evidence="11 12">
    <name type="scientific">Rhodococcus olei</name>
    <dbReference type="NCBI Taxonomy" id="2161675"/>
    <lineage>
        <taxon>Bacteria</taxon>
        <taxon>Bacillati</taxon>
        <taxon>Actinomycetota</taxon>
        <taxon>Actinomycetes</taxon>
        <taxon>Mycobacteriales</taxon>
        <taxon>Nocardiaceae</taxon>
        <taxon>Rhodococcus</taxon>
    </lineage>
</organism>
<evidence type="ECO:0000256" key="10">
    <source>
        <dbReference type="HAMAP-Rule" id="MF_00454"/>
    </source>
</evidence>
<keyword evidence="4 10" id="KW-1133">Transmembrane helix</keyword>
<evidence type="ECO:0000313" key="12">
    <source>
        <dbReference type="Proteomes" id="UP001501183"/>
    </source>
</evidence>
<feature type="binding site" evidence="10">
    <location>
        <position position="78"/>
    </location>
    <ligand>
        <name>Na(+)</name>
        <dbReference type="ChEBI" id="CHEBI:29101"/>
        <note>structural</note>
    </ligand>
</feature>
<comment type="similarity">
    <text evidence="7 10">Belongs to the fluoride channel Fluc/FEX (TC 1.A.43) family.</text>
</comment>
<gene>
    <name evidence="11" type="primary">crcB_2</name>
    <name evidence="10" type="synonym">crcB</name>
    <name evidence="10" type="synonym">fluC</name>
    <name evidence="11" type="ORF">GCM10023094_25550</name>
</gene>
<comment type="activity regulation">
    <text evidence="10">Na(+) is not transported, but it plays an essential structural role and its presence is essential for fluoride channel function.</text>
</comment>
<dbReference type="Pfam" id="PF02537">
    <property type="entry name" value="CRCB"/>
    <property type="match status" value="1"/>
</dbReference>
<dbReference type="RefSeq" id="WP_345345371.1">
    <property type="nucleotide sequence ID" value="NZ_BAABFB010000043.1"/>
</dbReference>
<reference evidence="12" key="1">
    <citation type="journal article" date="2019" name="Int. J. Syst. Evol. Microbiol.">
        <title>The Global Catalogue of Microorganisms (GCM) 10K type strain sequencing project: providing services to taxonomists for standard genome sequencing and annotation.</title>
        <authorList>
            <consortium name="The Broad Institute Genomics Platform"/>
            <consortium name="The Broad Institute Genome Sequencing Center for Infectious Disease"/>
            <person name="Wu L."/>
            <person name="Ma J."/>
        </authorList>
    </citation>
    <scope>NUCLEOTIDE SEQUENCE [LARGE SCALE GENOMIC DNA]</scope>
    <source>
        <strain evidence="12">JCM 32206</strain>
    </source>
</reference>
<keyword evidence="10" id="KW-0915">Sodium</keyword>
<name>A0ABP8P145_9NOCA</name>
<keyword evidence="3 10" id="KW-0812">Transmembrane</keyword>
<comment type="catalytic activity">
    <reaction evidence="8">
        <text>fluoride(in) = fluoride(out)</text>
        <dbReference type="Rhea" id="RHEA:76159"/>
        <dbReference type="ChEBI" id="CHEBI:17051"/>
    </reaction>
    <physiologicalReaction direction="left-to-right" evidence="8">
        <dbReference type="Rhea" id="RHEA:76160"/>
    </physiologicalReaction>
</comment>
<dbReference type="EMBL" id="BAABFB010000043">
    <property type="protein sequence ID" value="GAA4479861.1"/>
    <property type="molecule type" value="Genomic_DNA"/>
</dbReference>
<evidence type="ECO:0000256" key="3">
    <source>
        <dbReference type="ARBA" id="ARBA00022692"/>
    </source>
</evidence>
<keyword evidence="2 10" id="KW-1003">Cell membrane</keyword>
<feature type="transmembrane region" description="Helical" evidence="10">
    <location>
        <begin position="70"/>
        <end position="88"/>
    </location>
</feature>
<dbReference type="NCBIfam" id="TIGR00494">
    <property type="entry name" value="crcB"/>
    <property type="match status" value="1"/>
</dbReference>